<evidence type="ECO:0000256" key="8">
    <source>
        <dbReference type="PROSITE-ProRule" id="PRU01091"/>
    </source>
</evidence>
<evidence type="ECO:0000256" key="1">
    <source>
        <dbReference type="ARBA" id="ARBA00004496"/>
    </source>
</evidence>
<dbReference type="PROSITE" id="PS51755">
    <property type="entry name" value="OMPR_PHOB"/>
    <property type="match status" value="1"/>
</dbReference>
<keyword evidence="5 8" id="KW-0238">DNA-binding</keyword>
<feature type="modified residue" description="4-aspartylphosphate" evidence="7">
    <location>
        <position position="53"/>
    </location>
</feature>
<feature type="domain" description="Response regulatory" evidence="9">
    <location>
        <begin position="4"/>
        <end position="117"/>
    </location>
</feature>
<dbReference type="InterPro" id="IPR001867">
    <property type="entry name" value="OmpR/PhoB-type_DNA-bd"/>
</dbReference>
<dbReference type="SMART" id="SM00862">
    <property type="entry name" value="Trans_reg_C"/>
    <property type="match status" value="1"/>
</dbReference>
<dbReference type="Gene3D" id="1.10.10.10">
    <property type="entry name" value="Winged helix-like DNA-binding domain superfamily/Winged helix DNA-binding domain"/>
    <property type="match status" value="1"/>
</dbReference>
<evidence type="ECO:0000256" key="4">
    <source>
        <dbReference type="ARBA" id="ARBA00023015"/>
    </source>
</evidence>
<dbReference type="Gene3D" id="3.40.50.2300">
    <property type="match status" value="1"/>
</dbReference>
<proteinExistence type="predicted"/>
<keyword evidence="6" id="KW-0804">Transcription</keyword>
<evidence type="ECO:0000256" key="2">
    <source>
        <dbReference type="ARBA" id="ARBA00022553"/>
    </source>
</evidence>
<keyword evidence="4" id="KW-0805">Transcription regulation</keyword>
<feature type="DNA-binding region" description="OmpR/PhoB-type" evidence="8">
    <location>
        <begin position="131"/>
        <end position="225"/>
    </location>
</feature>
<protein>
    <submittedName>
        <fullName evidence="11">Response regulator transcription factor</fullName>
    </submittedName>
</protein>
<dbReference type="Gene3D" id="6.10.250.690">
    <property type="match status" value="1"/>
</dbReference>
<dbReference type="PANTHER" id="PTHR48111">
    <property type="entry name" value="REGULATOR OF RPOS"/>
    <property type="match status" value="1"/>
</dbReference>
<keyword evidence="3" id="KW-0902">Two-component regulatory system</keyword>
<dbReference type="InterPro" id="IPR001789">
    <property type="entry name" value="Sig_transdc_resp-reg_receiver"/>
</dbReference>
<evidence type="ECO:0000256" key="5">
    <source>
        <dbReference type="ARBA" id="ARBA00023125"/>
    </source>
</evidence>
<keyword evidence="2 7" id="KW-0597">Phosphoprotein</keyword>
<dbReference type="InterPro" id="IPR036388">
    <property type="entry name" value="WH-like_DNA-bd_sf"/>
</dbReference>
<name>A0ABU9XLW2_9BACI</name>
<evidence type="ECO:0000259" key="10">
    <source>
        <dbReference type="PROSITE" id="PS51755"/>
    </source>
</evidence>
<keyword evidence="12" id="KW-1185">Reference proteome</keyword>
<dbReference type="PANTHER" id="PTHR48111:SF24">
    <property type="entry name" value="TRANSCRIPTIONAL REGULATORY PROTEIN CSSR"/>
    <property type="match status" value="1"/>
</dbReference>
<reference evidence="11 12" key="1">
    <citation type="submission" date="2024-05" db="EMBL/GenBank/DDBJ databases">
        <authorList>
            <person name="Haq I."/>
            <person name="Ullah Z."/>
            <person name="Ahmad R."/>
            <person name="Li M."/>
            <person name="Tong Y."/>
        </authorList>
    </citation>
    <scope>NUCLEOTIDE SEQUENCE [LARGE SCALE GENOMIC DNA]</scope>
    <source>
        <strain evidence="11 12">16A2E</strain>
    </source>
</reference>
<organism evidence="11 12">
    <name type="scientific">Ornithinibacillus xuwenensis</name>
    <dbReference type="NCBI Taxonomy" id="3144668"/>
    <lineage>
        <taxon>Bacteria</taxon>
        <taxon>Bacillati</taxon>
        <taxon>Bacillota</taxon>
        <taxon>Bacilli</taxon>
        <taxon>Bacillales</taxon>
        <taxon>Bacillaceae</taxon>
        <taxon>Ornithinibacillus</taxon>
    </lineage>
</organism>
<dbReference type="Pfam" id="PF00072">
    <property type="entry name" value="Response_reg"/>
    <property type="match status" value="1"/>
</dbReference>
<dbReference type="RefSeq" id="WP_345826745.1">
    <property type="nucleotide sequence ID" value="NZ_JBDIML010000012.1"/>
</dbReference>
<gene>
    <name evidence="11" type="ORF">ABC228_18975</name>
</gene>
<evidence type="ECO:0000313" key="11">
    <source>
        <dbReference type="EMBL" id="MEN2769251.1"/>
    </source>
</evidence>
<dbReference type="CDD" id="cd00383">
    <property type="entry name" value="trans_reg_C"/>
    <property type="match status" value="1"/>
</dbReference>
<dbReference type="SUPFAM" id="SSF46894">
    <property type="entry name" value="C-terminal effector domain of the bipartite response regulators"/>
    <property type="match status" value="1"/>
</dbReference>
<dbReference type="Proteomes" id="UP001444625">
    <property type="component" value="Unassembled WGS sequence"/>
</dbReference>
<comment type="caution">
    <text evidence="11">The sequence shown here is derived from an EMBL/GenBank/DDBJ whole genome shotgun (WGS) entry which is preliminary data.</text>
</comment>
<evidence type="ECO:0000256" key="3">
    <source>
        <dbReference type="ARBA" id="ARBA00023012"/>
    </source>
</evidence>
<dbReference type="SMART" id="SM00448">
    <property type="entry name" value="REC"/>
    <property type="match status" value="1"/>
</dbReference>
<comment type="subcellular location">
    <subcellularLocation>
        <location evidence="1">Cytoplasm</location>
    </subcellularLocation>
</comment>
<dbReference type="SUPFAM" id="SSF52172">
    <property type="entry name" value="CheY-like"/>
    <property type="match status" value="1"/>
</dbReference>
<dbReference type="PROSITE" id="PS50110">
    <property type="entry name" value="RESPONSE_REGULATORY"/>
    <property type="match status" value="1"/>
</dbReference>
<dbReference type="EMBL" id="JBDIML010000012">
    <property type="protein sequence ID" value="MEN2769251.1"/>
    <property type="molecule type" value="Genomic_DNA"/>
</dbReference>
<dbReference type="Pfam" id="PF00486">
    <property type="entry name" value="Trans_reg_C"/>
    <property type="match status" value="1"/>
</dbReference>
<accession>A0ABU9XLW2</accession>
<evidence type="ECO:0000256" key="6">
    <source>
        <dbReference type="ARBA" id="ARBA00023163"/>
    </source>
</evidence>
<feature type="domain" description="OmpR/PhoB-type" evidence="10">
    <location>
        <begin position="131"/>
        <end position="225"/>
    </location>
</feature>
<dbReference type="InterPro" id="IPR016032">
    <property type="entry name" value="Sig_transdc_resp-reg_C-effctor"/>
</dbReference>
<dbReference type="InterPro" id="IPR039420">
    <property type="entry name" value="WalR-like"/>
</dbReference>
<evidence type="ECO:0000313" key="12">
    <source>
        <dbReference type="Proteomes" id="UP001444625"/>
    </source>
</evidence>
<evidence type="ECO:0000259" key="9">
    <source>
        <dbReference type="PROSITE" id="PS50110"/>
    </source>
</evidence>
<evidence type="ECO:0000256" key="7">
    <source>
        <dbReference type="PROSITE-ProRule" id="PRU00169"/>
    </source>
</evidence>
<sequence length="228" mass="26622">MKYHIAVIEDDQNIQNIVSAFLNKEGYEVTVMESAEEGMALWKSNPPHMWIVDIMLPGMDGYEFCKKIRNESEVPIIIVSAKDEEIDKILGLELGGDDYLTKPFSPRELIARIKRIFKRYSPEKTTQETDSDQVVVDQLAIHKHDRRVFWGQAEQDVTTKEFDMLLLFAENVNRAFSREELLIKVWGEDYFGSDRAVDDLVKRIRKKIKDMPLETVWGFGYRLRSKDE</sequence>
<dbReference type="InterPro" id="IPR011006">
    <property type="entry name" value="CheY-like_superfamily"/>
</dbReference>